<dbReference type="Proteomes" id="UP000595332">
    <property type="component" value="Chromosome"/>
</dbReference>
<dbReference type="Gene3D" id="3.40.50.1220">
    <property type="entry name" value="TPP-binding domain"/>
    <property type="match status" value="1"/>
</dbReference>
<keyword evidence="2" id="KW-0249">Electron transport</keyword>
<dbReference type="KEGG" id="njp:NEJAP_2359"/>
<dbReference type="SUPFAM" id="SSF52467">
    <property type="entry name" value="DHS-like NAD/FAD-binding domain"/>
    <property type="match status" value="1"/>
</dbReference>
<dbReference type="Gene3D" id="3.40.50.620">
    <property type="entry name" value="HUPs"/>
    <property type="match status" value="1"/>
</dbReference>
<evidence type="ECO:0000256" key="1">
    <source>
        <dbReference type="ARBA" id="ARBA00005817"/>
    </source>
</evidence>
<evidence type="ECO:0000259" key="3">
    <source>
        <dbReference type="SMART" id="SM00893"/>
    </source>
</evidence>
<dbReference type="InterPro" id="IPR014729">
    <property type="entry name" value="Rossmann-like_a/b/a_fold"/>
</dbReference>
<sequence length="430" mass="46020">MSDSDNLQLLRRDPRAERIARNRLHPLHSTVAVQTVEVRGPSGLLRKNPHSVGFIGPNGIKRIDRLKGNAVAITGRRNAQSRQEVILPLHQVSEPAFTIVVVPDMVGGRLTAHDKDILGQAHQLARSMEAGVAGEGAVMAVVFGASKEDSFDKAGVDRLLLLDGAEYGGYCPEQQVAALEQVEARIKPQYWLFPDSVHGGTDLGSRLAARLGERPATQAWQVSAETTICRGAGGSIDITRDTPRLLMLAQECANPIDETRHEALLVEWTPVQAVLPELHDLGQVAVDPNAIVLAEAEFILAAGNGITNWDQFHATAKVLGATEGASRVAVDDGNMPRFRQVGASGTWVTARVYLAVGISGAIQHMQGIGQCDKVVTINTDAGCDMVKRADLSTIGDAETVLAELVSLVDAYRQQASHNQSAEKEGAKDAA</sequence>
<dbReference type="PANTHER" id="PTHR43153">
    <property type="entry name" value="ELECTRON TRANSFER FLAVOPROTEIN ALPHA"/>
    <property type="match status" value="1"/>
</dbReference>
<keyword evidence="2" id="KW-0813">Transport</keyword>
<accession>A0A7R6PTR7</accession>
<feature type="domain" description="Electron transfer flavoprotein alpha/beta-subunit N-terminal" evidence="3">
    <location>
        <begin position="99"/>
        <end position="285"/>
    </location>
</feature>
<dbReference type="GO" id="GO:0050660">
    <property type="term" value="F:flavin adenine dinucleotide binding"/>
    <property type="evidence" value="ECO:0007669"/>
    <property type="project" value="InterPro"/>
</dbReference>
<dbReference type="GO" id="GO:0009055">
    <property type="term" value="F:electron transfer activity"/>
    <property type="evidence" value="ECO:0007669"/>
    <property type="project" value="InterPro"/>
</dbReference>
<dbReference type="PANTHER" id="PTHR43153:SF1">
    <property type="entry name" value="ELECTRON TRANSFER FLAVOPROTEIN SUBUNIT ALPHA, MITOCHONDRIAL"/>
    <property type="match status" value="1"/>
</dbReference>
<dbReference type="GO" id="GO:0033539">
    <property type="term" value="P:fatty acid beta-oxidation using acyl-CoA dehydrogenase"/>
    <property type="evidence" value="ECO:0007669"/>
    <property type="project" value="TreeGrafter"/>
</dbReference>
<evidence type="ECO:0000256" key="2">
    <source>
        <dbReference type="ARBA" id="ARBA00022982"/>
    </source>
</evidence>
<protein>
    <submittedName>
        <fullName evidence="4">Electron transfer flavoprotein alpha subunit</fullName>
    </submittedName>
</protein>
<name>A0A7R6PTR7_9GAMM</name>
<dbReference type="EMBL" id="AP014546">
    <property type="protein sequence ID" value="BBB30305.1"/>
    <property type="molecule type" value="Genomic_DNA"/>
</dbReference>
<dbReference type="InterPro" id="IPR001308">
    <property type="entry name" value="ETF_a/FixB"/>
</dbReference>
<dbReference type="AlphaFoldDB" id="A0A7R6PTR7"/>
<dbReference type="InterPro" id="IPR029035">
    <property type="entry name" value="DHS-like_NAD/FAD-binding_dom"/>
</dbReference>
<dbReference type="InterPro" id="IPR014731">
    <property type="entry name" value="ETF_asu_C"/>
</dbReference>
<dbReference type="Pfam" id="PF01012">
    <property type="entry name" value="ETF"/>
    <property type="match status" value="1"/>
</dbReference>
<reference evidence="4 5" key="1">
    <citation type="journal article" date="2008" name="Int. J. Syst. Evol. Microbiol.">
        <title>Neptunomonas japonica sp. nov., an Osedax japonicus symbiont-like bacterium isolated from sediment adjacent to sperm whale carcasses off Kagoshima, Japan.</title>
        <authorList>
            <person name="Miyazaki M."/>
            <person name="Nogi Y."/>
            <person name="Fujiwara Y."/>
            <person name="Kawato M."/>
            <person name="Kubokawa K."/>
            <person name="Horikoshi K."/>
        </authorList>
    </citation>
    <scope>NUCLEOTIDE SEQUENCE [LARGE SCALE GENOMIC DNA]</scope>
    <source>
        <strain evidence="4 5">JAMM 1380</strain>
    </source>
</reference>
<dbReference type="SUPFAM" id="SSF52402">
    <property type="entry name" value="Adenine nucleotide alpha hydrolases-like"/>
    <property type="match status" value="1"/>
</dbReference>
<dbReference type="RefSeq" id="WP_201347503.1">
    <property type="nucleotide sequence ID" value="NZ_AP014546.1"/>
</dbReference>
<keyword evidence="5" id="KW-1185">Reference proteome</keyword>
<gene>
    <name evidence="4" type="ORF">NEJAP_2359</name>
</gene>
<evidence type="ECO:0000313" key="5">
    <source>
        <dbReference type="Proteomes" id="UP000595332"/>
    </source>
</evidence>
<comment type="similarity">
    <text evidence="1">Belongs to the ETF alpha-subunit/FixB family.</text>
</comment>
<evidence type="ECO:0000313" key="4">
    <source>
        <dbReference type="EMBL" id="BBB30305.1"/>
    </source>
</evidence>
<dbReference type="InterPro" id="IPR014730">
    <property type="entry name" value="ETF_a/b_N"/>
</dbReference>
<dbReference type="Pfam" id="PF00766">
    <property type="entry name" value="ETF_alpha"/>
    <property type="match status" value="1"/>
</dbReference>
<dbReference type="SMART" id="SM00893">
    <property type="entry name" value="ETF"/>
    <property type="match status" value="1"/>
</dbReference>
<proteinExistence type="inferred from homology"/>
<organism evidence="4 5">
    <name type="scientific">Neptunomonas japonica JAMM 1380</name>
    <dbReference type="NCBI Taxonomy" id="1441457"/>
    <lineage>
        <taxon>Bacteria</taxon>
        <taxon>Pseudomonadati</taxon>
        <taxon>Pseudomonadota</taxon>
        <taxon>Gammaproteobacteria</taxon>
        <taxon>Oceanospirillales</taxon>
        <taxon>Oceanospirillaceae</taxon>
        <taxon>Neptunomonas</taxon>
    </lineage>
</organism>